<dbReference type="OrthoDB" id="9803535at2"/>
<comment type="caution">
    <text evidence="2">The sequence shown here is derived from an EMBL/GenBank/DDBJ whole genome shotgun (WGS) entry which is preliminary data.</text>
</comment>
<proteinExistence type="predicted"/>
<protein>
    <submittedName>
        <fullName evidence="2">Putative lipoprotein DUF2279</fullName>
    </submittedName>
</protein>
<keyword evidence="1" id="KW-0732">Signal</keyword>
<dbReference type="Pfam" id="PF10043">
    <property type="entry name" value="DUF2279"/>
    <property type="match status" value="1"/>
</dbReference>
<gene>
    <name evidence="2" type="ORF">CLV84_1544</name>
</gene>
<dbReference type="Proteomes" id="UP000237662">
    <property type="component" value="Unassembled WGS sequence"/>
</dbReference>
<dbReference type="AlphaFoldDB" id="A0A2S6IAR6"/>
<dbReference type="EMBL" id="PTJC01000005">
    <property type="protein sequence ID" value="PPK88575.1"/>
    <property type="molecule type" value="Genomic_DNA"/>
</dbReference>
<organism evidence="2 3">
    <name type="scientific">Neolewinella xylanilytica</name>
    <dbReference type="NCBI Taxonomy" id="1514080"/>
    <lineage>
        <taxon>Bacteria</taxon>
        <taxon>Pseudomonadati</taxon>
        <taxon>Bacteroidota</taxon>
        <taxon>Saprospiria</taxon>
        <taxon>Saprospirales</taxon>
        <taxon>Lewinellaceae</taxon>
        <taxon>Neolewinella</taxon>
    </lineage>
</organism>
<dbReference type="RefSeq" id="WP_104419114.1">
    <property type="nucleotide sequence ID" value="NZ_PTJC01000005.1"/>
</dbReference>
<dbReference type="InterPro" id="IPR018736">
    <property type="entry name" value="DUF2279_periplasmic_lipo"/>
</dbReference>
<accession>A0A2S6IAR6</accession>
<evidence type="ECO:0000256" key="1">
    <source>
        <dbReference type="SAM" id="SignalP"/>
    </source>
</evidence>
<feature type="signal peptide" evidence="1">
    <location>
        <begin position="1"/>
        <end position="22"/>
    </location>
</feature>
<keyword evidence="2" id="KW-0449">Lipoprotein</keyword>
<name>A0A2S6IAR6_9BACT</name>
<evidence type="ECO:0000313" key="3">
    <source>
        <dbReference type="Proteomes" id="UP000237662"/>
    </source>
</evidence>
<feature type="chain" id="PRO_5015658142" evidence="1">
    <location>
        <begin position="23"/>
        <end position="341"/>
    </location>
</feature>
<keyword evidence="3" id="KW-1185">Reference proteome</keyword>
<evidence type="ECO:0000313" key="2">
    <source>
        <dbReference type="EMBL" id="PPK88575.1"/>
    </source>
</evidence>
<reference evidence="2 3" key="1">
    <citation type="submission" date="2018-02" db="EMBL/GenBank/DDBJ databases">
        <title>Genomic Encyclopedia of Archaeal and Bacterial Type Strains, Phase II (KMG-II): from individual species to whole genera.</title>
        <authorList>
            <person name="Goeker M."/>
        </authorList>
    </citation>
    <scope>NUCLEOTIDE SEQUENCE [LARGE SCALE GENOMIC DNA]</scope>
    <source>
        <strain evidence="2 3">DSM 29526</strain>
    </source>
</reference>
<sequence>MKRLLPYLLLYVCVTASGILEAQASAPSRFDYTDRDPLAGYAKKDNWLTPADTFHPGRFYTAAGTGAIVYGAFSYGLYDIWYKDYAGASFHTFNDWPEWNQMDKGGHVYSAYMYSRHVFAGLRWAGLKRPAARYTTLGVANLLQGTIEVFDGFSDEWGFSWSDMGANVAGSLVFTLQDIAWKEQRILIKVSNDLRPHPDIPIPSGNGEYTSNLGYISQVRFGDYPFERYIKDYNALTYWLSVNPASFLPNSGLPGWLNLAVGYGSENVYGAYYNSWSDNGHRFAYREDRYRQYYLSPDIYFSRIPTRKRWVRLVLGILDSFKLPAPALEYSKGKFSAHWIM</sequence>